<evidence type="ECO:0000259" key="11">
    <source>
        <dbReference type="Pfam" id="PF03033"/>
    </source>
</evidence>
<dbReference type="PANTHER" id="PTHR21015:SF22">
    <property type="entry name" value="GLYCOSYLTRANSFERASE"/>
    <property type="match status" value="1"/>
</dbReference>
<keyword evidence="3 10" id="KW-0328">Glycosyltransferase</keyword>
<dbReference type="GO" id="GO:0005975">
    <property type="term" value="P:carbohydrate metabolic process"/>
    <property type="evidence" value="ECO:0007669"/>
    <property type="project" value="InterPro"/>
</dbReference>
<keyword evidence="4 10" id="KW-0808">Transferase</keyword>
<dbReference type="HAMAP" id="MF_00033">
    <property type="entry name" value="MurG"/>
    <property type="match status" value="1"/>
</dbReference>
<dbReference type="STRING" id="64702.SAMN05443377_10187"/>
<gene>
    <name evidence="10" type="primary">murG</name>
    <name evidence="13" type="ORF">SAMN05443377_10187</name>
</gene>
<dbReference type="GO" id="GO:0009252">
    <property type="term" value="P:peptidoglycan biosynthetic process"/>
    <property type="evidence" value="ECO:0007669"/>
    <property type="project" value="UniProtKB-UniRule"/>
</dbReference>
<feature type="binding site" evidence="10">
    <location>
        <position position="162"/>
    </location>
    <ligand>
        <name>UDP-N-acetyl-alpha-D-glucosamine</name>
        <dbReference type="ChEBI" id="CHEBI:57705"/>
    </ligand>
</feature>
<dbReference type="EC" id="2.4.1.227" evidence="10"/>
<reference evidence="13 14" key="1">
    <citation type="submission" date="2016-10" db="EMBL/GenBank/DDBJ databases">
        <authorList>
            <person name="de Groot N.N."/>
        </authorList>
    </citation>
    <scope>NUCLEOTIDE SEQUENCE [LARGE SCALE GENOMIC DNA]</scope>
    <source>
        <strain evidence="13 14">DSM 16859</strain>
    </source>
</reference>
<comment type="catalytic activity">
    <reaction evidence="10">
        <text>di-trans,octa-cis-undecaprenyl diphospho-N-acetyl-alpha-D-muramoyl-L-alanyl-D-glutamyl-meso-2,6-diaminopimeloyl-D-alanyl-D-alanine + UDP-N-acetyl-alpha-D-glucosamine = di-trans,octa-cis-undecaprenyl diphospho-[N-acetyl-alpha-D-glucosaminyl-(1-&gt;4)]-N-acetyl-alpha-D-muramoyl-L-alanyl-D-glutamyl-meso-2,6-diaminopimeloyl-D-alanyl-D-alanine + UDP + H(+)</text>
        <dbReference type="Rhea" id="RHEA:31227"/>
        <dbReference type="ChEBI" id="CHEBI:15378"/>
        <dbReference type="ChEBI" id="CHEBI:57705"/>
        <dbReference type="ChEBI" id="CHEBI:58223"/>
        <dbReference type="ChEBI" id="CHEBI:61387"/>
        <dbReference type="ChEBI" id="CHEBI:61388"/>
        <dbReference type="EC" id="2.4.1.227"/>
    </reaction>
</comment>
<keyword evidence="14" id="KW-1185">Reference proteome</keyword>
<evidence type="ECO:0000256" key="1">
    <source>
        <dbReference type="ARBA" id="ARBA00022475"/>
    </source>
</evidence>
<dbReference type="InterPro" id="IPR006009">
    <property type="entry name" value="GlcNAc_MurG"/>
</dbReference>
<dbReference type="Pfam" id="PF03033">
    <property type="entry name" value="Glyco_transf_28"/>
    <property type="match status" value="1"/>
</dbReference>
<name>A0A1H9PJS6_9ACTN</name>
<comment type="similarity">
    <text evidence="10">Belongs to the glycosyltransferase 28 family. MurG subfamily.</text>
</comment>
<keyword evidence="7 10" id="KW-0472">Membrane</keyword>
<dbReference type="GO" id="GO:0008360">
    <property type="term" value="P:regulation of cell shape"/>
    <property type="evidence" value="ECO:0007669"/>
    <property type="project" value="UniProtKB-KW"/>
</dbReference>
<feature type="binding site" evidence="10">
    <location>
        <position position="199"/>
    </location>
    <ligand>
        <name>UDP-N-acetyl-alpha-D-glucosamine</name>
        <dbReference type="ChEBI" id="CHEBI:57705"/>
    </ligand>
</feature>
<evidence type="ECO:0000256" key="7">
    <source>
        <dbReference type="ARBA" id="ARBA00023136"/>
    </source>
</evidence>
<dbReference type="UniPathway" id="UPA00219"/>
<keyword evidence="1 10" id="KW-1003">Cell membrane</keyword>
<dbReference type="AlphaFoldDB" id="A0A1H9PJS6"/>
<feature type="binding site" evidence="10">
    <location>
        <position position="297"/>
    </location>
    <ligand>
        <name>UDP-N-acetyl-alpha-D-glucosamine</name>
        <dbReference type="ChEBI" id="CHEBI:57705"/>
    </ligand>
</feature>
<feature type="binding site" evidence="10">
    <location>
        <position position="125"/>
    </location>
    <ligand>
        <name>UDP-N-acetyl-alpha-D-glucosamine</name>
        <dbReference type="ChEBI" id="CHEBI:57705"/>
    </ligand>
</feature>
<dbReference type="OrthoDB" id="9808936at2"/>
<dbReference type="InterPro" id="IPR004276">
    <property type="entry name" value="GlycoTrans_28_N"/>
</dbReference>
<dbReference type="EMBL" id="FOGZ01000001">
    <property type="protein sequence ID" value="SER48340.1"/>
    <property type="molecule type" value="Genomic_DNA"/>
</dbReference>
<dbReference type="Gene3D" id="3.40.50.2000">
    <property type="entry name" value="Glycogen Phosphorylase B"/>
    <property type="match status" value="2"/>
</dbReference>
<dbReference type="GO" id="GO:0051991">
    <property type="term" value="F:UDP-N-acetyl-D-glucosamine:N-acetylmuramoyl-L-alanyl-D-glutamyl-meso-2,6-diaminopimelyl-D-alanyl-D-alanine-diphosphoundecaprenol 4-beta-N-acetylglucosaminlytransferase activity"/>
    <property type="evidence" value="ECO:0007669"/>
    <property type="project" value="RHEA"/>
</dbReference>
<dbReference type="GO" id="GO:0050511">
    <property type="term" value="F:undecaprenyldiphospho-muramoylpentapeptide beta-N-acetylglucosaminyltransferase activity"/>
    <property type="evidence" value="ECO:0007669"/>
    <property type="project" value="UniProtKB-UniRule"/>
</dbReference>
<dbReference type="SUPFAM" id="SSF53756">
    <property type="entry name" value="UDP-Glycosyltransferase/glycogen phosphorylase"/>
    <property type="match status" value="1"/>
</dbReference>
<evidence type="ECO:0000256" key="4">
    <source>
        <dbReference type="ARBA" id="ARBA00022679"/>
    </source>
</evidence>
<comment type="function">
    <text evidence="10">Cell wall formation. Catalyzes the transfer of a GlcNAc subunit on undecaprenyl-pyrophosphoryl-MurNAc-pentapeptide (lipid intermediate I) to form undecaprenyl-pyrophosphoryl-MurNAc-(pentapeptide)GlcNAc (lipid intermediate II).</text>
</comment>
<feature type="binding site" evidence="10">
    <location>
        <begin position="11"/>
        <end position="13"/>
    </location>
    <ligand>
        <name>UDP-N-acetyl-alpha-D-glucosamine</name>
        <dbReference type="ChEBI" id="CHEBI:57705"/>
    </ligand>
</feature>
<dbReference type="GO" id="GO:0005886">
    <property type="term" value="C:plasma membrane"/>
    <property type="evidence" value="ECO:0007669"/>
    <property type="project" value="UniProtKB-SubCell"/>
</dbReference>
<keyword evidence="9 10" id="KW-0961">Cell wall biogenesis/degradation</keyword>
<dbReference type="NCBIfam" id="TIGR01133">
    <property type="entry name" value="murG"/>
    <property type="match status" value="1"/>
</dbReference>
<dbReference type="Proteomes" id="UP000198815">
    <property type="component" value="Unassembled WGS sequence"/>
</dbReference>
<comment type="caution">
    <text evidence="10">Lacks conserved residue(s) required for the propagation of feature annotation.</text>
</comment>
<evidence type="ECO:0000313" key="14">
    <source>
        <dbReference type="Proteomes" id="UP000198815"/>
    </source>
</evidence>
<keyword evidence="5 10" id="KW-0133">Cell shape</keyword>
<feature type="domain" description="Glycosyltransferase family 28 N-terminal" evidence="11">
    <location>
        <begin position="4"/>
        <end position="143"/>
    </location>
</feature>
<proteinExistence type="inferred from homology"/>
<comment type="subcellular location">
    <subcellularLocation>
        <location evidence="10">Cell membrane</location>
        <topology evidence="10">Peripheral membrane protein</topology>
        <orientation evidence="10">Cytoplasmic side</orientation>
    </subcellularLocation>
</comment>
<keyword evidence="6 10" id="KW-0573">Peptidoglycan synthesis</keyword>
<dbReference type="GO" id="GO:0051301">
    <property type="term" value="P:cell division"/>
    <property type="evidence" value="ECO:0007669"/>
    <property type="project" value="UniProtKB-KW"/>
</dbReference>
<dbReference type="PANTHER" id="PTHR21015">
    <property type="entry name" value="UDP-N-ACETYLGLUCOSAMINE--N-ACETYLMURAMYL-(PENTAPEPTIDE) PYROPHOSPHORYL-UNDECAPRENOL N-ACETYLGLUCOSAMINE TRANSFERASE 1"/>
    <property type="match status" value="1"/>
</dbReference>
<organism evidence="13 14">
    <name type="scientific">Propionibacterium cyclohexanicum</name>
    <dbReference type="NCBI Taxonomy" id="64702"/>
    <lineage>
        <taxon>Bacteria</taxon>
        <taxon>Bacillati</taxon>
        <taxon>Actinomycetota</taxon>
        <taxon>Actinomycetes</taxon>
        <taxon>Propionibacteriales</taxon>
        <taxon>Propionibacteriaceae</taxon>
        <taxon>Propionibacterium</taxon>
    </lineage>
</organism>
<protein>
    <recommendedName>
        <fullName evidence="10">UDP-N-acetylglucosamine--N-acetylmuramyl-(pentapeptide) pyrophosphoryl-undecaprenol N-acetylglucosamine transferase</fullName>
        <ecNumber evidence="10">2.4.1.227</ecNumber>
    </recommendedName>
    <alternativeName>
        <fullName evidence="10">Undecaprenyl-PP-MurNAc-pentapeptide-UDPGlcNAc GlcNAc transferase</fullName>
    </alternativeName>
</protein>
<evidence type="ECO:0000256" key="10">
    <source>
        <dbReference type="HAMAP-Rule" id="MF_00033"/>
    </source>
</evidence>
<dbReference type="Pfam" id="PF04101">
    <property type="entry name" value="Glyco_tran_28_C"/>
    <property type="match status" value="1"/>
</dbReference>
<evidence type="ECO:0000256" key="6">
    <source>
        <dbReference type="ARBA" id="ARBA00022984"/>
    </source>
</evidence>
<dbReference type="InterPro" id="IPR007235">
    <property type="entry name" value="Glyco_trans_28_C"/>
</dbReference>
<evidence type="ECO:0000256" key="3">
    <source>
        <dbReference type="ARBA" id="ARBA00022676"/>
    </source>
</evidence>
<dbReference type="CDD" id="cd03785">
    <property type="entry name" value="GT28_MurG"/>
    <property type="match status" value="1"/>
</dbReference>
<keyword evidence="2 10" id="KW-0132">Cell division</keyword>
<sequence length="366" mass="38283">MVSVVLAGGGTAGHTSPLIATAEQLRRLDPHVSLLCVGTPKGLEKRVIPEAGLELRLIPAVPLPRKPGRALLSVPGRLLGAVRQARALLHEAHADVVVGFGGYVSMPVYLAAWSARIPVVLHEQNALPGVANRVASHFAAAVLTSFPDTPLRSARQVGLPVRAAIAGLAEQGRASLRARAREHFGLRSDQPVLLVSGGSSGARSLNTATCEARDELLAQGIQILHVLGLKNFHDDPAVTDPATGAGYHPLGYLDEMDLAYAAADLMLARSGAGTVVETAVVGLPAILVPLPIGNGEQARNARPLVEAQAGIVVEDRELTGRRLVTEVVPLITDAARLQAMGAAAQRVMPPGAAQRVARIVVEEARR</sequence>
<evidence type="ECO:0000256" key="5">
    <source>
        <dbReference type="ARBA" id="ARBA00022960"/>
    </source>
</evidence>
<comment type="pathway">
    <text evidence="10">Cell wall biogenesis; peptidoglycan biosynthesis.</text>
</comment>
<evidence type="ECO:0000313" key="13">
    <source>
        <dbReference type="EMBL" id="SER48340.1"/>
    </source>
</evidence>
<evidence type="ECO:0000256" key="2">
    <source>
        <dbReference type="ARBA" id="ARBA00022618"/>
    </source>
</evidence>
<evidence type="ECO:0000256" key="8">
    <source>
        <dbReference type="ARBA" id="ARBA00023306"/>
    </source>
</evidence>
<evidence type="ECO:0000256" key="9">
    <source>
        <dbReference type="ARBA" id="ARBA00023316"/>
    </source>
</evidence>
<keyword evidence="8 10" id="KW-0131">Cell cycle</keyword>
<dbReference type="GO" id="GO:0071555">
    <property type="term" value="P:cell wall organization"/>
    <property type="evidence" value="ECO:0007669"/>
    <property type="project" value="UniProtKB-KW"/>
</dbReference>
<feature type="domain" description="Glycosyl transferase family 28 C-terminal" evidence="12">
    <location>
        <begin position="192"/>
        <end position="346"/>
    </location>
</feature>
<evidence type="ECO:0000259" key="12">
    <source>
        <dbReference type="Pfam" id="PF04101"/>
    </source>
</evidence>
<dbReference type="RefSeq" id="WP_091966544.1">
    <property type="nucleotide sequence ID" value="NZ_FOGZ01000001.1"/>
</dbReference>
<accession>A0A1H9PJS6</accession>